<evidence type="ECO:0000256" key="5">
    <source>
        <dbReference type="SAM" id="Coils"/>
    </source>
</evidence>
<evidence type="ECO:0000256" key="3">
    <source>
        <dbReference type="ARBA" id="ARBA00023054"/>
    </source>
</evidence>
<keyword evidence="3 5" id="KW-0175">Coiled coil</keyword>
<evidence type="ECO:0000256" key="1">
    <source>
        <dbReference type="ARBA" id="ARBA00004300"/>
    </source>
</evidence>
<feature type="coiled-coil region" evidence="5">
    <location>
        <begin position="436"/>
        <end position="502"/>
    </location>
</feature>
<feature type="compositionally biased region" description="Basic and acidic residues" evidence="6">
    <location>
        <begin position="244"/>
        <end position="293"/>
    </location>
</feature>
<accession>A0A182JV81</accession>
<keyword evidence="4" id="KW-0206">Cytoskeleton</keyword>
<name>A0A182JV81_9DIPT</name>
<sequence>MIAPHTALLTDSSFEDSHWPPELVLLREKFTAKSQLEITQLQLKHEEEMARMRNDFEKQLQRKLKRHTTFDSSRGLDKIISERDNLRELSSTLRNVVRGLAKYFSICEEDLNSTVLEELQRYHQLQQQANESQLTVDASSEDGQMHGPTADCSANESILNVTDVSFLASCKLLRFAPDVSSIISIIEDPSLVEYVSAKVQQGDADTEPENISPNLKECVERLKAEALSLLALSERIKQKTPSLAKEDESDKVSEKNDSCEEEDGLKRRGKALESTRSFDENIGREGAPERGDAKSLGAHSCRSLPIDLAGLQLNGELNMQLHELKNRLLKSEDERKLLETELADARSKQNSLVSELSETKQHLLELNSQRVEFSEGYGTNALLPTAQRVNNSFVELQERAKLLLGSTSTSTDHTIEDNSMLLQLVEDFCREGERYLEDGKRDRMDLQLQIEAADKQLKATRQFLEDQAAEREQERDEFVKEIERLKSALREKEKDKVNFERVSKEYHD</sequence>
<evidence type="ECO:0000313" key="8">
    <source>
        <dbReference type="Proteomes" id="UP000075881"/>
    </source>
</evidence>
<feature type="coiled-coil region" evidence="5">
    <location>
        <begin position="314"/>
        <end position="348"/>
    </location>
</feature>
<protein>
    <submittedName>
        <fullName evidence="7">Uncharacterized protein</fullName>
    </submittedName>
</protein>
<dbReference type="STRING" id="43041.A0A182JV81"/>
<reference evidence="8" key="1">
    <citation type="submission" date="2013-03" db="EMBL/GenBank/DDBJ databases">
        <title>The Genome Sequence of Anopheles christyi ACHKN1017.</title>
        <authorList>
            <consortium name="The Broad Institute Genomics Platform"/>
            <person name="Neafsey D.E."/>
            <person name="Besansky N."/>
            <person name="Walker B."/>
            <person name="Young S.K."/>
            <person name="Zeng Q."/>
            <person name="Gargeya S."/>
            <person name="Fitzgerald M."/>
            <person name="Haas B."/>
            <person name="Abouelleil A."/>
            <person name="Allen A.W."/>
            <person name="Alvarado L."/>
            <person name="Arachchi H.M."/>
            <person name="Berlin A.M."/>
            <person name="Chapman S.B."/>
            <person name="Gainer-Dewar J."/>
            <person name="Goldberg J."/>
            <person name="Griggs A."/>
            <person name="Gujja S."/>
            <person name="Hansen M."/>
            <person name="Howarth C."/>
            <person name="Imamovic A."/>
            <person name="Ireland A."/>
            <person name="Larimer J."/>
            <person name="McCowan C."/>
            <person name="Murphy C."/>
            <person name="Pearson M."/>
            <person name="Poon T.W."/>
            <person name="Priest M."/>
            <person name="Roberts A."/>
            <person name="Saif S."/>
            <person name="Shea T."/>
            <person name="Sisk P."/>
            <person name="Sykes S."/>
            <person name="Wortman J."/>
            <person name="Nusbaum C."/>
            <person name="Birren B."/>
        </authorList>
    </citation>
    <scope>NUCLEOTIDE SEQUENCE [LARGE SCALE GENOMIC DNA]</scope>
    <source>
        <strain evidence="8">ACHKN1017</strain>
    </source>
</reference>
<evidence type="ECO:0000256" key="2">
    <source>
        <dbReference type="ARBA" id="ARBA00022490"/>
    </source>
</evidence>
<proteinExistence type="predicted"/>
<dbReference type="PANTHER" id="PTHR44981:SF2">
    <property type="entry name" value="PERICENTRIN-LIKE PROTEIN, ISOFORM F"/>
    <property type="match status" value="1"/>
</dbReference>
<keyword evidence="2" id="KW-0963">Cytoplasm</keyword>
<evidence type="ECO:0000313" key="7">
    <source>
        <dbReference type="EnsemblMetazoa" id="ACHR002413-PA"/>
    </source>
</evidence>
<evidence type="ECO:0000256" key="4">
    <source>
        <dbReference type="ARBA" id="ARBA00023212"/>
    </source>
</evidence>
<feature type="region of interest" description="Disordered" evidence="6">
    <location>
        <begin position="238"/>
        <end position="297"/>
    </location>
</feature>
<dbReference type="PANTHER" id="PTHR44981">
    <property type="entry name" value="PERICENTRIN-LIKE PROTEIN, ISOFORM F"/>
    <property type="match status" value="1"/>
</dbReference>
<dbReference type="GO" id="GO:0007165">
    <property type="term" value="P:signal transduction"/>
    <property type="evidence" value="ECO:0007669"/>
    <property type="project" value="InterPro"/>
</dbReference>
<dbReference type="AlphaFoldDB" id="A0A182JV81"/>
<dbReference type="VEuPathDB" id="VectorBase:ACHR002413"/>
<comment type="subcellular location">
    <subcellularLocation>
        <location evidence="1">Cytoplasm</location>
        <location evidence="1">Cytoskeleton</location>
        <location evidence="1">Microtubule organizing center</location>
        <location evidence="1">Centrosome</location>
    </subcellularLocation>
</comment>
<dbReference type="EnsemblMetazoa" id="ACHR002413-RA">
    <property type="protein sequence ID" value="ACHR002413-PA"/>
    <property type="gene ID" value="ACHR002413"/>
</dbReference>
<reference evidence="7" key="2">
    <citation type="submission" date="2020-05" db="UniProtKB">
        <authorList>
            <consortium name="EnsemblMetazoa"/>
        </authorList>
    </citation>
    <scope>IDENTIFICATION</scope>
    <source>
        <strain evidence="7">ACHKN1017</strain>
    </source>
</reference>
<keyword evidence="8" id="KW-1185">Reference proteome</keyword>
<dbReference type="InterPro" id="IPR028745">
    <property type="entry name" value="AKAP9/Pericentrin"/>
</dbReference>
<evidence type="ECO:0000256" key="6">
    <source>
        <dbReference type="SAM" id="MobiDB-lite"/>
    </source>
</evidence>
<dbReference type="Proteomes" id="UP000075881">
    <property type="component" value="Unassembled WGS sequence"/>
</dbReference>
<organism evidence="7 8">
    <name type="scientific">Anopheles christyi</name>
    <dbReference type="NCBI Taxonomy" id="43041"/>
    <lineage>
        <taxon>Eukaryota</taxon>
        <taxon>Metazoa</taxon>
        <taxon>Ecdysozoa</taxon>
        <taxon>Arthropoda</taxon>
        <taxon>Hexapoda</taxon>
        <taxon>Insecta</taxon>
        <taxon>Pterygota</taxon>
        <taxon>Neoptera</taxon>
        <taxon>Endopterygota</taxon>
        <taxon>Diptera</taxon>
        <taxon>Nematocera</taxon>
        <taxon>Culicoidea</taxon>
        <taxon>Culicidae</taxon>
        <taxon>Anophelinae</taxon>
        <taxon>Anopheles</taxon>
    </lineage>
</organism>
<dbReference type="GO" id="GO:0005813">
    <property type="term" value="C:centrosome"/>
    <property type="evidence" value="ECO:0007669"/>
    <property type="project" value="UniProtKB-SubCell"/>
</dbReference>
<dbReference type="GO" id="GO:0060090">
    <property type="term" value="F:molecular adaptor activity"/>
    <property type="evidence" value="ECO:0007669"/>
    <property type="project" value="InterPro"/>
</dbReference>